<feature type="domain" description="Protein FecR C-terminal" evidence="2">
    <location>
        <begin position="303"/>
        <end position="372"/>
    </location>
</feature>
<dbReference type="Pfam" id="PF16344">
    <property type="entry name" value="FecR_C"/>
    <property type="match status" value="1"/>
</dbReference>
<dbReference type="PIRSF" id="PIRSF018266">
    <property type="entry name" value="FecR"/>
    <property type="match status" value="1"/>
</dbReference>
<proteinExistence type="predicted"/>
<evidence type="ECO:0000259" key="2">
    <source>
        <dbReference type="Pfam" id="PF16344"/>
    </source>
</evidence>
<dbReference type="PANTHER" id="PTHR30273:SF2">
    <property type="entry name" value="PROTEIN FECR"/>
    <property type="match status" value="1"/>
</dbReference>
<name>A0A4Q7MSQ7_9BACT</name>
<dbReference type="Pfam" id="PF04773">
    <property type="entry name" value="FecR"/>
    <property type="match status" value="1"/>
</dbReference>
<comment type="caution">
    <text evidence="3">The sequence shown here is derived from an EMBL/GenBank/DDBJ whole genome shotgun (WGS) entry which is preliminary data.</text>
</comment>
<dbReference type="InterPro" id="IPR032508">
    <property type="entry name" value="FecR_C"/>
</dbReference>
<accession>A0A4Q7MSQ7</accession>
<dbReference type="RefSeq" id="WP_130542117.1">
    <property type="nucleotide sequence ID" value="NZ_CP042431.1"/>
</dbReference>
<dbReference type="AlphaFoldDB" id="A0A4Q7MSQ7"/>
<sequence length="374" mass="41256">MSVDRAWELMARKLAGEASEAELEELDRLLKVNPGLHFPMQTLTDLWQQKAVADPGELEQAFSKHLRRMEEQGISFAANSTEAEEPATFRMSDSSRRNKPWKYIAAAASLLLVGSIIWYYSRPAIAEQHTGLANSRKDPSSEIVTKNGSRTRITLPDGSTVWLNAGSKLNYDKSFGLKLREVSLTGEAFFDVVKNPDQPFIIHTNRIDIKVLGTQFNVKSYPGEKTTEAALVKGSIQVDLHSEQSGKIILKPNQKIIVGEDSAADGSAKAGVAKLQEPIVSVRQMTIDEKDGTAVETAWVENKLAFVEEPFADVALKMERWYGVNISFSNPKLAKVPLTGSFANESIKEALHALSVATPFSYQFTDAKTIVIGK</sequence>
<dbReference type="InterPro" id="IPR006860">
    <property type="entry name" value="FecR"/>
</dbReference>
<dbReference type="GO" id="GO:0016989">
    <property type="term" value="F:sigma factor antagonist activity"/>
    <property type="evidence" value="ECO:0007669"/>
    <property type="project" value="TreeGrafter"/>
</dbReference>
<dbReference type="Proteomes" id="UP000293874">
    <property type="component" value="Unassembled WGS sequence"/>
</dbReference>
<dbReference type="FunFam" id="2.60.120.1440:FF:000001">
    <property type="entry name" value="Putative anti-sigma factor"/>
    <property type="match status" value="1"/>
</dbReference>
<dbReference type="PANTHER" id="PTHR30273">
    <property type="entry name" value="PERIPLASMIC SIGNAL SENSOR AND SIGMA FACTOR ACTIVATOR FECR-RELATED"/>
    <property type="match status" value="1"/>
</dbReference>
<evidence type="ECO:0000313" key="3">
    <source>
        <dbReference type="EMBL" id="RZS71637.1"/>
    </source>
</evidence>
<dbReference type="OrthoDB" id="1523735at2"/>
<feature type="domain" description="FecR protein" evidence="1">
    <location>
        <begin position="142"/>
        <end position="236"/>
    </location>
</feature>
<protein>
    <submittedName>
        <fullName evidence="3">FecR family protein</fullName>
    </submittedName>
</protein>
<gene>
    <name evidence="3" type="ORF">EV199_3543</name>
</gene>
<evidence type="ECO:0000259" key="1">
    <source>
        <dbReference type="Pfam" id="PF04773"/>
    </source>
</evidence>
<dbReference type="Gene3D" id="2.60.120.1440">
    <property type="match status" value="1"/>
</dbReference>
<dbReference type="Gene3D" id="3.55.50.30">
    <property type="match status" value="1"/>
</dbReference>
<dbReference type="EMBL" id="SGXA01000002">
    <property type="protein sequence ID" value="RZS71637.1"/>
    <property type="molecule type" value="Genomic_DNA"/>
</dbReference>
<evidence type="ECO:0000313" key="4">
    <source>
        <dbReference type="Proteomes" id="UP000293874"/>
    </source>
</evidence>
<keyword evidence="4" id="KW-1185">Reference proteome</keyword>
<dbReference type="InterPro" id="IPR012373">
    <property type="entry name" value="Ferrdict_sens_TM"/>
</dbReference>
<organism evidence="3 4">
    <name type="scientific">Pseudobacter ginsenosidimutans</name>
    <dbReference type="NCBI Taxonomy" id="661488"/>
    <lineage>
        <taxon>Bacteria</taxon>
        <taxon>Pseudomonadati</taxon>
        <taxon>Bacteroidota</taxon>
        <taxon>Chitinophagia</taxon>
        <taxon>Chitinophagales</taxon>
        <taxon>Chitinophagaceae</taxon>
        <taxon>Pseudobacter</taxon>
    </lineage>
</organism>
<reference evidence="3 4" key="1">
    <citation type="submission" date="2019-02" db="EMBL/GenBank/DDBJ databases">
        <title>Genomic Encyclopedia of Type Strains, Phase IV (KMG-IV): sequencing the most valuable type-strain genomes for metagenomic binning, comparative biology and taxonomic classification.</title>
        <authorList>
            <person name="Goeker M."/>
        </authorList>
    </citation>
    <scope>NUCLEOTIDE SEQUENCE [LARGE SCALE GENOMIC DNA]</scope>
    <source>
        <strain evidence="3 4">DSM 18116</strain>
    </source>
</reference>